<protein>
    <submittedName>
        <fullName evidence="1">Uncharacterized protein</fullName>
    </submittedName>
</protein>
<sequence length="434" mass="46478">MLIHSHSDPTDRVLEQLGLTTKDLFDNPEGVQYRYSDGRIVHRSPEKKFRQSGNTKGSALYNVESVQQKVTTVYVVEGEQDVETLRSVGAVAVSNPMGAGKYGAADWAPLTGKHVVVVADKDDVGRTHAHGVARELKHLAASVKIVEAAEGKDTSDHIMSGHGLTDFVPVTIAPQLSAVYSDMRRALAGGKVDRPRPTILSREDGASLLYPGAVNSIYGLPEGGKSWLMLAAMAETLKAEDGQCLYVDADHNSALALASRLSMLGVARQVITDPTRFLHVEPDSADHLMDIVNDMSDWGPTLVCIDSVGEIMPLLGASSIDNDEYTKVHAQAFKPLAKMGAAVALIDHIGKGDTTAKSGPIGGSAKLRAIDGAAIKVAVRRPFTPGKGGAACLSIAKDRHGEIRRRCPNDYIGDFVMTQNSNRIDWNITAPTGR</sequence>
<organism evidence="1 2">
    <name type="scientific">Nocardia terpenica</name>
    <dbReference type="NCBI Taxonomy" id="455432"/>
    <lineage>
        <taxon>Bacteria</taxon>
        <taxon>Bacillati</taxon>
        <taxon>Actinomycetota</taxon>
        <taxon>Actinomycetes</taxon>
        <taxon>Mycobacteriales</taxon>
        <taxon>Nocardiaceae</taxon>
        <taxon>Nocardia</taxon>
    </lineage>
</organism>
<proteinExistence type="predicted"/>
<accession>A0A164HF79</accession>
<keyword evidence="2" id="KW-1185">Reference proteome</keyword>
<evidence type="ECO:0000313" key="2">
    <source>
        <dbReference type="Proteomes" id="UP000076512"/>
    </source>
</evidence>
<comment type="caution">
    <text evidence="1">The sequence shown here is derived from an EMBL/GenBank/DDBJ whole genome shotgun (WGS) entry which is preliminary data.</text>
</comment>
<dbReference type="SUPFAM" id="SSF56731">
    <property type="entry name" value="DNA primase core"/>
    <property type="match status" value="1"/>
</dbReference>
<dbReference type="Pfam" id="PF13481">
    <property type="entry name" value="AAA_25"/>
    <property type="match status" value="1"/>
</dbReference>
<gene>
    <name evidence="1" type="ORF">AWN90_11370</name>
</gene>
<dbReference type="Proteomes" id="UP000076512">
    <property type="component" value="Unassembled WGS sequence"/>
</dbReference>
<reference evidence="1 2" key="1">
    <citation type="submission" date="2016-04" db="EMBL/GenBank/DDBJ databases">
        <authorList>
            <person name="Evans L.H."/>
            <person name="Alamgir A."/>
            <person name="Owens N."/>
            <person name="Weber N.D."/>
            <person name="Virtaneva K."/>
            <person name="Barbian K."/>
            <person name="Babar A."/>
            <person name="Rosenke K."/>
        </authorList>
    </citation>
    <scope>NUCLEOTIDE SEQUENCE [LARGE SCALE GENOMIC DNA]</scope>
    <source>
        <strain evidence="1 2">IFM 0406</strain>
    </source>
</reference>
<dbReference type="STRING" id="455432.AWN90_11370"/>
<name>A0A164HF79_9NOCA</name>
<dbReference type="SUPFAM" id="SSF52540">
    <property type="entry name" value="P-loop containing nucleoside triphosphate hydrolases"/>
    <property type="match status" value="1"/>
</dbReference>
<dbReference type="Gene3D" id="3.40.50.300">
    <property type="entry name" value="P-loop containing nucleotide triphosphate hydrolases"/>
    <property type="match status" value="1"/>
</dbReference>
<dbReference type="Gene3D" id="3.40.1360.10">
    <property type="match status" value="1"/>
</dbReference>
<dbReference type="EMBL" id="LWGR01000021">
    <property type="protein sequence ID" value="KZM68463.1"/>
    <property type="molecule type" value="Genomic_DNA"/>
</dbReference>
<dbReference type="InterPro" id="IPR027417">
    <property type="entry name" value="P-loop_NTPase"/>
</dbReference>
<dbReference type="AlphaFoldDB" id="A0A164HF79"/>
<evidence type="ECO:0000313" key="1">
    <source>
        <dbReference type="EMBL" id="KZM68463.1"/>
    </source>
</evidence>